<sequence>MKFPKIYNQKIDFKKIKMQQIHKWIEKRVEELTGTDDDVPVGFIISLLEEQEVDPRNLQVNITGFLEDNTVTFMKELWAILISAMNTEGGIPKEFLEKEKEDQTKSIAEHNRIKEEISKRTAAASRTIAASLKKEDFVSNRDSERSDREDARRSDRRYNRSNEREGYESRRRTHYSDRYNDRRRRSPSPYERERNRRIRRRSPSRSRSRSPRRYSRSRSRSSSRSRSYSRSRSRSRSRSPHYRPSKYRRHIGRSRSRSVSDNSVSPPHRKQTKPKFRSYSRSPSVDSDEERKAERDELRKKVAESMKRNTSKE</sequence>
<dbReference type="AlphaFoldDB" id="A0AAW2Z1F2"/>
<dbReference type="PANTHER" id="PTHR23148">
    <property type="entry name" value="SERINE/ARGININE REGULATED NUCLEAR MATRIX PROTEIN"/>
    <property type="match status" value="1"/>
</dbReference>
<evidence type="ECO:0000256" key="1">
    <source>
        <dbReference type="ARBA" id="ARBA00022664"/>
    </source>
</evidence>
<dbReference type="GO" id="GO:0003723">
    <property type="term" value="F:RNA binding"/>
    <property type="evidence" value="ECO:0007669"/>
    <property type="project" value="TreeGrafter"/>
</dbReference>
<protein>
    <recommendedName>
        <fullName evidence="3">PWI domain-containing protein</fullName>
    </recommendedName>
</protein>
<dbReference type="SUPFAM" id="SSF101233">
    <property type="entry name" value="PWI domain"/>
    <property type="match status" value="1"/>
</dbReference>
<keyword evidence="1" id="KW-0507">mRNA processing</keyword>
<feature type="compositionally biased region" description="Basic residues" evidence="2">
    <location>
        <begin position="195"/>
        <end position="256"/>
    </location>
</feature>
<dbReference type="InterPro" id="IPR036483">
    <property type="entry name" value="PWI_dom_sf"/>
</dbReference>
<feature type="compositionally biased region" description="Basic and acidic residues" evidence="2">
    <location>
        <begin position="289"/>
        <end position="313"/>
    </location>
</feature>
<dbReference type="Gene3D" id="1.20.1390.10">
    <property type="entry name" value="PWI domain"/>
    <property type="match status" value="1"/>
</dbReference>
<evidence type="ECO:0000256" key="2">
    <source>
        <dbReference type="SAM" id="MobiDB-lite"/>
    </source>
</evidence>
<comment type="caution">
    <text evidence="4">The sequence shown here is derived from an EMBL/GenBank/DDBJ whole genome shotgun (WGS) entry which is preliminary data.</text>
</comment>
<dbReference type="Pfam" id="PF01480">
    <property type="entry name" value="PWI"/>
    <property type="match status" value="1"/>
</dbReference>
<evidence type="ECO:0000313" key="5">
    <source>
        <dbReference type="Proteomes" id="UP001431209"/>
    </source>
</evidence>
<accession>A0AAW2Z1F2</accession>
<proteinExistence type="predicted"/>
<evidence type="ECO:0000259" key="3">
    <source>
        <dbReference type="PROSITE" id="PS51025"/>
    </source>
</evidence>
<organism evidence="4 5">
    <name type="scientific">Acrasis kona</name>
    <dbReference type="NCBI Taxonomy" id="1008807"/>
    <lineage>
        <taxon>Eukaryota</taxon>
        <taxon>Discoba</taxon>
        <taxon>Heterolobosea</taxon>
        <taxon>Tetramitia</taxon>
        <taxon>Eutetramitia</taxon>
        <taxon>Acrasidae</taxon>
        <taxon>Acrasis</taxon>
    </lineage>
</organism>
<dbReference type="PROSITE" id="PS51025">
    <property type="entry name" value="PWI"/>
    <property type="match status" value="1"/>
</dbReference>
<dbReference type="PANTHER" id="PTHR23148:SF0">
    <property type="entry name" value="SERINE_ARGININE REPETITIVE MATRIX PROTEIN 1"/>
    <property type="match status" value="1"/>
</dbReference>
<dbReference type="InterPro" id="IPR002483">
    <property type="entry name" value="PWI_dom"/>
</dbReference>
<dbReference type="Proteomes" id="UP001431209">
    <property type="component" value="Unassembled WGS sequence"/>
</dbReference>
<dbReference type="InterPro" id="IPR052225">
    <property type="entry name" value="Ser/Arg_repetitive_matrix"/>
</dbReference>
<dbReference type="GO" id="GO:0005681">
    <property type="term" value="C:spliceosomal complex"/>
    <property type="evidence" value="ECO:0007669"/>
    <property type="project" value="TreeGrafter"/>
</dbReference>
<evidence type="ECO:0000313" key="4">
    <source>
        <dbReference type="EMBL" id="KAL0483234.1"/>
    </source>
</evidence>
<dbReference type="SMART" id="SM00311">
    <property type="entry name" value="PWI"/>
    <property type="match status" value="1"/>
</dbReference>
<feature type="region of interest" description="Disordered" evidence="2">
    <location>
        <begin position="136"/>
        <end position="313"/>
    </location>
</feature>
<feature type="compositionally biased region" description="Basic and acidic residues" evidence="2">
    <location>
        <begin position="136"/>
        <end position="180"/>
    </location>
</feature>
<keyword evidence="5" id="KW-1185">Reference proteome</keyword>
<dbReference type="EMBL" id="JAOPGA020000946">
    <property type="protein sequence ID" value="KAL0483234.1"/>
    <property type="molecule type" value="Genomic_DNA"/>
</dbReference>
<reference evidence="4 5" key="1">
    <citation type="submission" date="2024-03" db="EMBL/GenBank/DDBJ databases">
        <title>The Acrasis kona genome and developmental transcriptomes reveal deep origins of eukaryotic multicellular pathways.</title>
        <authorList>
            <person name="Sheikh S."/>
            <person name="Fu C.-J."/>
            <person name="Brown M.W."/>
            <person name="Baldauf S.L."/>
        </authorList>
    </citation>
    <scope>NUCLEOTIDE SEQUENCE [LARGE SCALE GENOMIC DNA]</scope>
    <source>
        <strain evidence="4 5">ATCC MYA-3509</strain>
    </source>
</reference>
<dbReference type="GO" id="GO:0006397">
    <property type="term" value="P:mRNA processing"/>
    <property type="evidence" value="ECO:0007669"/>
    <property type="project" value="UniProtKB-KW"/>
</dbReference>
<gene>
    <name evidence="4" type="ORF">AKO1_011548</name>
</gene>
<feature type="domain" description="PWI" evidence="3">
    <location>
        <begin position="1"/>
        <end position="98"/>
    </location>
</feature>
<dbReference type="GO" id="GO:0048024">
    <property type="term" value="P:regulation of mRNA splicing, via spliceosome"/>
    <property type="evidence" value="ECO:0007669"/>
    <property type="project" value="TreeGrafter"/>
</dbReference>
<name>A0AAW2Z1F2_9EUKA</name>
<feature type="compositionally biased region" description="Basic residues" evidence="2">
    <location>
        <begin position="267"/>
        <end position="278"/>
    </location>
</feature>